<proteinExistence type="predicted"/>
<gene>
    <name evidence="1" type="ORF">L1987_70370</name>
</gene>
<keyword evidence="2" id="KW-1185">Reference proteome</keyword>
<dbReference type="EMBL" id="CM042041">
    <property type="protein sequence ID" value="KAI3711822.1"/>
    <property type="molecule type" value="Genomic_DNA"/>
</dbReference>
<name>A0ACB9APP2_9ASTR</name>
<accession>A0ACB9APP2</accession>
<reference evidence="1 2" key="2">
    <citation type="journal article" date="2022" name="Mol. Ecol. Resour.">
        <title>The genomes of chicory, endive, great burdock and yacon provide insights into Asteraceae paleo-polyploidization history and plant inulin production.</title>
        <authorList>
            <person name="Fan W."/>
            <person name="Wang S."/>
            <person name="Wang H."/>
            <person name="Wang A."/>
            <person name="Jiang F."/>
            <person name="Liu H."/>
            <person name="Zhao H."/>
            <person name="Xu D."/>
            <person name="Zhang Y."/>
        </authorList>
    </citation>
    <scope>NUCLEOTIDE SEQUENCE [LARGE SCALE GENOMIC DNA]</scope>
    <source>
        <strain evidence="2">cv. Yunnan</strain>
        <tissue evidence="1">Leaves</tissue>
    </source>
</reference>
<organism evidence="1 2">
    <name type="scientific">Smallanthus sonchifolius</name>
    <dbReference type="NCBI Taxonomy" id="185202"/>
    <lineage>
        <taxon>Eukaryota</taxon>
        <taxon>Viridiplantae</taxon>
        <taxon>Streptophyta</taxon>
        <taxon>Embryophyta</taxon>
        <taxon>Tracheophyta</taxon>
        <taxon>Spermatophyta</taxon>
        <taxon>Magnoliopsida</taxon>
        <taxon>eudicotyledons</taxon>
        <taxon>Gunneridae</taxon>
        <taxon>Pentapetalae</taxon>
        <taxon>asterids</taxon>
        <taxon>campanulids</taxon>
        <taxon>Asterales</taxon>
        <taxon>Asteraceae</taxon>
        <taxon>Asteroideae</taxon>
        <taxon>Heliantheae alliance</taxon>
        <taxon>Millerieae</taxon>
        <taxon>Smallanthus</taxon>
    </lineage>
</organism>
<sequence>MVMLVLQHEHPLILIDMNPKYPHNEEVYDDEEDLIINQAFKCPCDLCDQEITYYHRFYVHLGCANTTVKLEFTEGYDRAGHPNVHHFPLTDQTYNKYTDFLFKERKLERRITHNSHEHPLTLVDDITSPMKNKVEDLCNGCLTPIMAMPFYKCTYGCDYVLHDWCTRLPTKVKGHRYAPRHTLILLPKPIPKSNYIDWFSCYVCYKYCNGFAYYCVKCDKYIDVCCALIDEGIRHKSHPGHLLLRTLIRKDKKYCRVCLSGFHNKETSFSCKRCNFHIHRGCGLLLPETIRHKYDKHPMTISYSPVENHEGDYFCEVCEEEINPNACFYHCQICVQSIHLACAPLIPQIKAYTSNGLSEKGVPEYDCLKLGSIHKIEDHPHPLTLLKKTETDVECTKCHDTLNNSCYLKCLQCKFTVHAHHYFVCR</sequence>
<evidence type="ECO:0000313" key="1">
    <source>
        <dbReference type="EMBL" id="KAI3711822.1"/>
    </source>
</evidence>
<reference evidence="2" key="1">
    <citation type="journal article" date="2022" name="Mol. Ecol. Resour.">
        <title>The genomes of chicory, endive, great burdock and yacon provide insights into Asteraceae palaeo-polyploidization history and plant inulin production.</title>
        <authorList>
            <person name="Fan W."/>
            <person name="Wang S."/>
            <person name="Wang H."/>
            <person name="Wang A."/>
            <person name="Jiang F."/>
            <person name="Liu H."/>
            <person name="Zhao H."/>
            <person name="Xu D."/>
            <person name="Zhang Y."/>
        </authorList>
    </citation>
    <scope>NUCLEOTIDE SEQUENCE [LARGE SCALE GENOMIC DNA]</scope>
    <source>
        <strain evidence="2">cv. Yunnan</strain>
    </source>
</reference>
<comment type="caution">
    <text evidence="1">The sequence shown here is derived from an EMBL/GenBank/DDBJ whole genome shotgun (WGS) entry which is preliminary data.</text>
</comment>
<protein>
    <submittedName>
        <fullName evidence="1">Uncharacterized protein</fullName>
    </submittedName>
</protein>
<evidence type="ECO:0000313" key="2">
    <source>
        <dbReference type="Proteomes" id="UP001056120"/>
    </source>
</evidence>
<dbReference type="Proteomes" id="UP001056120">
    <property type="component" value="Linkage Group LG24"/>
</dbReference>